<accession>A0A7J5Z779</accession>
<keyword evidence="2" id="KW-1185">Reference proteome</keyword>
<dbReference type="EMBL" id="JAAKFY010000004">
    <property type="protein sequence ID" value="KAF3857615.1"/>
    <property type="molecule type" value="Genomic_DNA"/>
</dbReference>
<protein>
    <submittedName>
        <fullName evidence="1">Uncharacterized protein</fullName>
    </submittedName>
</protein>
<reference evidence="1 2" key="1">
    <citation type="submission" date="2020-03" db="EMBL/GenBank/DDBJ databases">
        <title>Dissostichus mawsoni Genome sequencing and assembly.</title>
        <authorList>
            <person name="Park H."/>
        </authorList>
    </citation>
    <scope>NUCLEOTIDE SEQUENCE [LARGE SCALE GENOMIC DNA]</scope>
    <source>
        <strain evidence="1">DM0001</strain>
        <tissue evidence="1">Muscle</tissue>
    </source>
</reference>
<evidence type="ECO:0000313" key="1">
    <source>
        <dbReference type="EMBL" id="KAF3857615.1"/>
    </source>
</evidence>
<organism evidence="1 2">
    <name type="scientific">Dissostichus mawsoni</name>
    <name type="common">Antarctic cod</name>
    <dbReference type="NCBI Taxonomy" id="36200"/>
    <lineage>
        <taxon>Eukaryota</taxon>
        <taxon>Metazoa</taxon>
        <taxon>Chordata</taxon>
        <taxon>Craniata</taxon>
        <taxon>Vertebrata</taxon>
        <taxon>Euteleostomi</taxon>
        <taxon>Actinopterygii</taxon>
        <taxon>Neopterygii</taxon>
        <taxon>Teleostei</taxon>
        <taxon>Neoteleostei</taxon>
        <taxon>Acanthomorphata</taxon>
        <taxon>Eupercaria</taxon>
        <taxon>Perciformes</taxon>
        <taxon>Notothenioidei</taxon>
        <taxon>Nototheniidae</taxon>
        <taxon>Dissostichus</taxon>
    </lineage>
</organism>
<proteinExistence type="predicted"/>
<evidence type="ECO:0000313" key="2">
    <source>
        <dbReference type="Proteomes" id="UP000518266"/>
    </source>
</evidence>
<dbReference type="AlphaFoldDB" id="A0A7J5Z779"/>
<dbReference type="Proteomes" id="UP000518266">
    <property type="component" value="Unassembled WGS sequence"/>
</dbReference>
<gene>
    <name evidence="1" type="ORF">F7725_010816</name>
</gene>
<sequence>MENKGLLDGGAVVAAGGHGCQDDLQVGDVVGDGVDVPVDARESPAVRLLSGLHVPQTGPQAALHLLLSPFQSHLQSPKLGLVHRSGLVSMEIVYEPADMWWSVMNQLTWRGHVMNH</sequence>
<name>A0A7J5Z779_DISMA</name>
<comment type="caution">
    <text evidence="1">The sequence shown here is derived from an EMBL/GenBank/DDBJ whole genome shotgun (WGS) entry which is preliminary data.</text>
</comment>